<feature type="domain" description="Peptidase S49" evidence="7">
    <location>
        <begin position="96"/>
        <end position="243"/>
    </location>
</feature>
<name>A0ABY7VWC3_9BACT</name>
<dbReference type="PANTHER" id="PTHR33209:SF1">
    <property type="entry name" value="PEPTIDASE S49 DOMAIN-CONTAINING PROTEIN"/>
    <property type="match status" value="1"/>
</dbReference>
<accession>A0ABY7VWC3</accession>
<evidence type="ECO:0000256" key="5">
    <source>
        <dbReference type="ARBA" id="ARBA00022825"/>
    </source>
</evidence>
<dbReference type="Proteomes" id="UP001214250">
    <property type="component" value="Chromosome 2"/>
</dbReference>
<gene>
    <name evidence="8" type="primary">sppA</name>
    <name evidence="8" type="ORF">PQO03_11775</name>
</gene>
<evidence type="ECO:0000256" key="4">
    <source>
        <dbReference type="ARBA" id="ARBA00022801"/>
    </source>
</evidence>
<dbReference type="Gene3D" id="3.90.226.10">
    <property type="entry name" value="2-enoyl-CoA Hydratase, Chain A, domain 1"/>
    <property type="match status" value="3"/>
</dbReference>
<dbReference type="NCBIfam" id="TIGR00706">
    <property type="entry name" value="SppA_dom"/>
    <property type="match status" value="1"/>
</dbReference>
<protein>
    <submittedName>
        <fullName evidence="8">Signal peptide peptidase SppA</fullName>
    </submittedName>
</protein>
<dbReference type="InterPro" id="IPR002142">
    <property type="entry name" value="Peptidase_S49"/>
</dbReference>
<evidence type="ECO:0000313" key="8">
    <source>
        <dbReference type="EMBL" id="WDE98520.1"/>
    </source>
</evidence>
<keyword evidence="4" id="KW-0378">Hydrolase</keyword>
<dbReference type="InterPro" id="IPR047272">
    <property type="entry name" value="S49_SppA_C"/>
</dbReference>
<dbReference type="CDD" id="cd07023">
    <property type="entry name" value="S49_Sppa_N_C"/>
    <property type="match status" value="1"/>
</dbReference>
<dbReference type="Pfam" id="PF01343">
    <property type="entry name" value="Peptidase_S49"/>
    <property type="match status" value="2"/>
</dbReference>
<evidence type="ECO:0000259" key="7">
    <source>
        <dbReference type="Pfam" id="PF01343"/>
    </source>
</evidence>
<organism evidence="8 9">
    <name type="scientific">Lentisphaera profundi</name>
    <dbReference type="NCBI Taxonomy" id="1658616"/>
    <lineage>
        <taxon>Bacteria</taxon>
        <taxon>Pseudomonadati</taxon>
        <taxon>Lentisphaerota</taxon>
        <taxon>Lentisphaeria</taxon>
        <taxon>Lentisphaerales</taxon>
        <taxon>Lentisphaeraceae</taxon>
        <taxon>Lentisphaera</taxon>
    </lineage>
</organism>
<keyword evidence="3" id="KW-0645">Protease</keyword>
<comment type="subcellular location">
    <subcellularLocation>
        <location evidence="1">Membrane</location>
    </subcellularLocation>
</comment>
<dbReference type="InterPro" id="IPR029045">
    <property type="entry name" value="ClpP/crotonase-like_dom_sf"/>
</dbReference>
<evidence type="ECO:0000256" key="6">
    <source>
        <dbReference type="ARBA" id="ARBA00023136"/>
    </source>
</evidence>
<dbReference type="RefSeq" id="WP_274153391.1">
    <property type="nucleotide sequence ID" value="NZ_CP117812.1"/>
</dbReference>
<evidence type="ECO:0000256" key="1">
    <source>
        <dbReference type="ARBA" id="ARBA00004370"/>
    </source>
</evidence>
<evidence type="ECO:0000256" key="2">
    <source>
        <dbReference type="ARBA" id="ARBA00008683"/>
    </source>
</evidence>
<sequence>MKFFLLLFIFSTSLFSKDIIAVYRLNHVVGETLPEPGINEILSKEKVRRLNFMQLLSCMNYCVSKDDVKAVVIYPEGMRLGLAQKQELNRRIQEVKKAGKQVYLYAYGLNETTLPLAQSTQVSLFPQGDVSFRGIAMQQFYFKGLLDKLGLQADIIHIGDYKSAGEPFYLSGPSQEAAKQQQTLGEQIFEEITADCAVGERKSAAEYAKLIDKGLFSPEEALEANLVDSLEYHNDFIKRLKKQYGDAKFKRNYGLPKSFEAPQIKNMMDAFSFLQKLSAPKKEAKGDVIALVNLDGTIEAVMAEKLRRYILRAAQNDKVKAMVLRINSPGGSALASEVICHATKVFKDAGKVFVVSMANVAASGGYYAAVYGEPIFAENATITGSIGVIGGKMVTSSLLEKIGISTHQVKIGKFSDLHSTTSFFDEAQREVVTESMLRVYDVFKQRVSEGRKDKLKGELESMAGGRVFTGRRAKELGLVDKIGGLREAIREAQDQASLAKYRLEVYPKQLSFEEMILESFQPQKEEEELISMAPMQRLSYKNIFLNKMIAGMEIHSPELALHIGKFLQYINLLQSQNVLLLDPRWAH</sequence>
<dbReference type="InterPro" id="IPR004635">
    <property type="entry name" value="Pept_S49_SppA"/>
</dbReference>
<dbReference type="PANTHER" id="PTHR33209">
    <property type="entry name" value="PROTEASE 4"/>
    <property type="match status" value="1"/>
</dbReference>
<keyword evidence="9" id="KW-1185">Reference proteome</keyword>
<evidence type="ECO:0000313" key="9">
    <source>
        <dbReference type="Proteomes" id="UP001214250"/>
    </source>
</evidence>
<dbReference type="PIRSF" id="PIRSF001217">
    <property type="entry name" value="Protease_4_SppA"/>
    <property type="match status" value="1"/>
</dbReference>
<dbReference type="Gene3D" id="6.20.330.10">
    <property type="match status" value="1"/>
</dbReference>
<dbReference type="InterPro" id="IPR004634">
    <property type="entry name" value="Pept_S49_pIV"/>
</dbReference>
<keyword evidence="6" id="KW-0472">Membrane</keyword>
<feature type="domain" description="Peptidase S49" evidence="7">
    <location>
        <begin position="346"/>
        <end position="498"/>
    </location>
</feature>
<dbReference type="SUPFAM" id="SSF52096">
    <property type="entry name" value="ClpP/crotonase"/>
    <property type="match status" value="2"/>
</dbReference>
<comment type="similarity">
    <text evidence="2">Belongs to the peptidase S49 family.</text>
</comment>
<dbReference type="CDD" id="cd07018">
    <property type="entry name" value="S49_SppA_67K_type"/>
    <property type="match status" value="1"/>
</dbReference>
<keyword evidence="5" id="KW-0720">Serine protease</keyword>
<proteinExistence type="inferred from homology"/>
<dbReference type="EMBL" id="CP117812">
    <property type="protein sequence ID" value="WDE98520.1"/>
    <property type="molecule type" value="Genomic_DNA"/>
</dbReference>
<dbReference type="InterPro" id="IPR047217">
    <property type="entry name" value="S49_SppA_67K_type_N"/>
</dbReference>
<reference evidence="8 9" key="1">
    <citation type="submission" date="2023-02" db="EMBL/GenBank/DDBJ databases">
        <title>Genome sequence of Lentisphaera profundi SAORIC-696.</title>
        <authorList>
            <person name="Kim e."/>
            <person name="Cho J.-C."/>
            <person name="Choi A."/>
            <person name="Kang I."/>
        </authorList>
    </citation>
    <scope>NUCLEOTIDE SEQUENCE [LARGE SCALE GENOMIC DNA]</scope>
    <source>
        <strain evidence="8 9">SAORIC-696</strain>
    </source>
</reference>
<evidence type="ECO:0000256" key="3">
    <source>
        <dbReference type="ARBA" id="ARBA00022670"/>
    </source>
</evidence>